<evidence type="ECO:0000313" key="1">
    <source>
        <dbReference type="EMBL" id="GBL69561.1"/>
    </source>
</evidence>
<accession>A0A4Y1ZV39</accession>
<dbReference type="EMBL" id="BGPR01078280">
    <property type="protein sequence ID" value="GBL69622.1"/>
    <property type="molecule type" value="Genomic_DNA"/>
</dbReference>
<organism evidence="1 3">
    <name type="scientific">Araneus ventricosus</name>
    <name type="common">Orbweaver spider</name>
    <name type="synonym">Epeira ventricosa</name>
    <dbReference type="NCBI Taxonomy" id="182803"/>
    <lineage>
        <taxon>Eukaryota</taxon>
        <taxon>Metazoa</taxon>
        <taxon>Ecdysozoa</taxon>
        <taxon>Arthropoda</taxon>
        <taxon>Chelicerata</taxon>
        <taxon>Arachnida</taxon>
        <taxon>Araneae</taxon>
        <taxon>Araneomorphae</taxon>
        <taxon>Entelegynae</taxon>
        <taxon>Araneoidea</taxon>
        <taxon>Araneidae</taxon>
        <taxon>Araneus</taxon>
    </lineage>
</organism>
<proteinExistence type="predicted"/>
<gene>
    <name evidence="2" type="ORF">AVEN_108042_1</name>
    <name evidence="1" type="ORF">AVEN_23816_1</name>
</gene>
<dbReference type="EMBL" id="BGPR01078272">
    <property type="protein sequence ID" value="GBL69561.1"/>
    <property type="molecule type" value="Genomic_DNA"/>
</dbReference>
<keyword evidence="3" id="KW-1185">Reference proteome</keyword>
<evidence type="ECO:0000313" key="3">
    <source>
        <dbReference type="Proteomes" id="UP000499080"/>
    </source>
</evidence>
<evidence type="ECO:0000313" key="2">
    <source>
        <dbReference type="EMBL" id="GBL69622.1"/>
    </source>
</evidence>
<name>A0A4Y1ZV39_ARAVE</name>
<dbReference type="AlphaFoldDB" id="A0A4Y1ZV39"/>
<dbReference type="Proteomes" id="UP000499080">
    <property type="component" value="Unassembled WGS sequence"/>
</dbReference>
<comment type="caution">
    <text evidence="1">The sequence shown here is derived from an EMBL/GenBank/DDBJ whole genome shotgun (WGS) entry which is preliminary data.</text>
</comment>
<protein>
    <submittedName>
        <fullName evidence="1">Uncharacterized protein</fullName>
    </submittedName>
</protein>
<reference evidence="1 3" key="1">
    <citation type="journal article" date="2019" name="Sci. Rep.">
        <title>Orb-weaving spider Araneus ventricosus genome elucidates the spidroin gene catalogue.</title>
        <authorList>
            <person name="Kono N."/>
            <person name="Nakamura H."/>
            <person name="Ohtoshi R."/>
            <person name="Moran D.A.P."/>
            <person name="Shinohara A."/>
            <person name="Yoshida Y."/>
            <person name="Fujiwara M."/>
            <person name="Mori M."/>
            <person name="Tomita M."/>
            <person name="Arakawa K."/>
        </authorList>
    </citation>
    <scope>NUCLEOTIDE SEQUENCE [LARGE SCALE GENOMIC DNA]</scope>
</reference>
<sequence length="213" mass="24180">MRGEWLDGVSASVHSRYSPRHAPHRPQSTSSNLERLEVCQATCLGNKALWWMSSSRCSLRVNAFDVCQVACRGNKALWWMSSSRCSLRVNAFEVDGIWHFLLSSKLCAVDDPRRSAELYQVHEPVYLKKSEVSRGLEIRSCWEKPQACKNIIRCGLFCSTFWADLKILRIIKKCQTSDMPRPTKEASKSCLVCSQLIDSHLVENPDTSDAPVE</sequence>